<keyword evidence="2" id="KW-1185">Reference proteome</keyword>
<reference evidence="1" key="1">
    <citation type="submission" date="2021-06" db="EMBL/GenBank/DDBJ databases">
        <authorList>
            <person name="Kallberg Y."/>
            <person name="Tangrot J."/>
            <person name="Rosling A."/>
        </authorList>
    </citation>
    <scope>NUCLEOTIDE SEQUENCE</scope>
    <source>
        <strain evidence="1">AU212A</strain>
    </source>
</reference>
<gene>
    <name evidence="1" type="ORF">SCALOS_LOCUS8576</name>
</gene>
<evidence type="ECO:0000313" key="1">
    <source>
        <dbReference type="EMBL" id="CAG8648315.1"/>
    </source>
</evidence>
<evidence type="ECO:0000313" key="2">
    <source>
        <dbReference type="Proteomes" id="UP000789860"/>
    </source>
</evidence>
<organism evidence="1 2">
    <name type="scientific">Scutellospora calospora</name>
    <dbReference type="NCBI Taxonomy" id="85575"/>
    <lineage>
        <taxon>Eukaryota</taxon>
        <taxon>Fungi</taxon>
        <taxon>Fungi incertae sedis</taxon>
        <taxon>Mucoromycota</taxon>
        <taxon>Glomeromycotina</taxon>
        <taxon>Glomeromycetes</taxon>
        <taxon>Diversisporales</taxon>
        <taxon>Gigasporaceae</taxon>
        <taxon>Scutellospora</taxon>
    </lineage>
</organism>
<dbReference type="Proteomes" id="UP000789860">
    <property type="component" value="Unassembled WGS sequence"/>
</dbReference>
<protein>
    <submittedName>
        <fullName evidence="1">5123_t:CDS:1</fullName>
    </submittedName>
</protein>
<feature type="non-terminal residue" evidence="1">
    <location>
        <position position="142"/>
    </location>
</feature>
<comment type="caution">
    <text evidence="1">The sequence shown here is derived from an EMBL/GenBank/DDBJ whole genome shotgun (WGS) entry which is preliminary data.</text>
</comment>
<accession>A0ACA9NDQ7</accession>
<dbReference type="EMBL" id="CAJVPM010023123">
    <property type="protein sequence ID" value="CAG8648315.1"/>
    <property type="molecule type" value="Genomic_DNA"/>
</dbReference>
<proteinExistence type="predicted"/>
<sequence length="142" mass="16389">MTDLVKQCDSFYGSLTTRKKKVNVIPIAITFSFMHLAILKERNTYHKNLWKRDFPDGDYDKLDHDQLLQLCDDKPGVITDIISMQAFSDLNRDSNYVTEVDVYFQERIVSGIQFIFSNEPSSKGDKNNVIGNGDKNPDIKYK</sequence>
<name>A0ACA9NDQ7_9GLOM</name>